<feature type="compositionally biased region" description="Basic and acidic residues" evidence="1">
    <location>
        <begin position="1"/>
        <end position="11"/>
    </location>
</feature>
<name>A0A2H9TCR3_9ZZZZ</name>
<feature type="compositionally biased region" description="Basic and acidic residues" evidence="1">
    <location>
        <begin position="21"/>
        <end position="38"/>
    </location>
</feature>
<evidence type="ECO:0000256" key="1">
    <source>
        <dbReference type="SAM" id="MobiDB-lite"/>
    </source>
</evidence>
<reference evidence="2" key="1">
    <citation type="journal article" date="2017" name="Appl. Environ. Microbiol.">
        <title>Molecular characterization of an Endozoicomonas-like organism causing infection in king scallop Pecten maximus L.</title>
        <authorList>
            <person name="Cano I."/>
            <person name="van Aerle R."/>
            <person name="Ross S."/>
            <person name="Verner-Jeffreys D.W."/>
            <person name="Paley R.K."/>
            <person name="Rimmer G."/>
            <person name="Ryder D."/>
            <person name="Hooper P."/>
            <person name="Stone D."/>
            <person name="Feist S.W."/>
        </authorList>
    </citation>
    <scope>NUCLEOTIDE SEQUENCE</scope>
</reference>
<protein>
    <submittedName>
        <fullName evidence="2">Uncharacterized protein</fullName>
    </submittedName>
</protein>
<accession>A0A2H9TCR3</accession>
<evidence type="ECO:0000313" key="2">
    <source>
        <dbReference type="EMBL" id="PJE80994.1"/>
    </source>
</evidence>
<sequence length="192" mass="22085">MPPKKQSDWRKESHHHKHEKPVRQKDSSSGKFDLRQEQEETQLALALSLSESDNKSNLGDHAQEVVRPKSYSQVKRPASSLGGGEDKQKQGYGTRAHHKHRDKEKYHRPSPTFSNTSGDKSARSKKTREVCGHETGHKEKRIRFYKSSDEYYCFTNFYYEGAGFNLWGIFGKTENNVSNAVNIMKVLLNVIM</sequence>
<organism evidence="2">
    <name type="scientific">invertebrate metagenome</name>
    <dbReference type="NCBI Taxonomy" id="1711999"/>
    <lineage>
        <taxon>unclassified sequences</taxon>
        <taxon>metagenomes</taxon>
        <taxon>organismal metagenomes</taxon>
    </lineage>
</organism>
<dbReference type="AlphaFoldDB" id="A0A2H9TCR3"/>
<comment type="caution">
    <text evidence="2">The sequence shown here is derived from an EMBL/GenBank/DDBJ whole genome shotgun (WGS) entry which is preliminary data.</text>
</comment>
<proteinExistence type="predicted"/>
<feature type="compositionally biased region" description="Basic residues" evidence="1">
    <location>
        <begin position="95"/>
        <end position="108"/>
    </location>
</feature>
<dbReference type="EMBL" id="NSIT01000001">
    <property type="protein sequence ID" value="PJE80994.1"/>
    <property type="molecule type" value="Genomic_DNA"/>
</dbReference>
<feature type="region of interest" description="Disordered" evidence="1">
    <location>
        <begin position="1"/>
        <end position="133"/>
    </location>
</feature>
<gene>
    <name evidence="2" type="ORF">CI610_00051</name>
</gene>